<sequence>MAHVQLLTKCDAHLRFKRTDLFFKDQDVIRTNTGTIFIHIQGIIKTNIVIDWTINLTVKRKIIGRNLLTKFHEDQTINVAPRVLTRLYYSHKYSHIKKNAPAFPTTGTIFALVQDIIGTNLLTKFHDDLTLNVESRGKIPRLLGGHFHEDRTINVASRVLSRKNAPPPDIIGMNYLIKFHEDRTKHVASRLLTRKNAPPLGSHVFQPKVIIFERIHYIIETNLLTTFHEHWTINAAHTVFTRNNSQPPGGYDFQATGTIFALVQDIIRTNLLTKFHDNLTLNVASIGKIPRPIDGHFHEDRTINVVSRVKKAPPPGGHLFRAIGIIFELFHEDRTKNVAPRLLTRKNAPPLGSHVFQPNVTIFELIHYIIETNLLTTFHEHWTINVASRV</sequence>
<evidence type="ECO:0000313" key="1">
    <source>
        <dbReference type="EMBL" id="KAH3814799.1"/>
    </source>
</evidence>
<name>A0A9D4GG12_DREPO</name>
<comment type="caution">
    <text evidence="1">The sequence shown here is derived from an EMBL/GenBank/DDBJ whole genome shotgun (WGS) entry which is preliminary data.</text>
</comment>
<dbReference type="EMBL" id="JAIWYP010000006">
    <property type="protein sequence ID" value="KAH3814799.1"/>
    <property type="molecule type" value="Genomic_DNA"/>
</dbReference>
<dbReference type="Proteomes" id="UP000828390">
    <property type="component" value="Unassembled WGS sequence"/>
</dbReference>
<evidence type="ECO:0000313" key="2">
    <source>
        <dbReference type="Proteomes" id="UP000828390"/>
    </source>
</evidence>
<accession>A0A9D4GG12</accession>
<organism evidence="1 2">
    <name type="scientific">Dreissena polymorpha</name>
    <name type="common">Zebra mussel</name>
    <name type="synonym">Mytilus polymorpha</name>
    <dbReference type="NCBI Taxonomy" id="45954"/>
    <lineage>
        <taxon>Eukaryota</taxon>
        <taxon>Metazoa</taxon>
        <taxon>Spiralia</taxon>
        <taxon>Lophotrochozoa</taxon>
        <taxon>Mollusca</taxon>
        <taxon>Bivalvia</taxon>
        <taxon>Autobranchia</taxon>
        <taxon>Heteroconchia</taxon>
        <taxon>Euheterodonta</taxon>
        <taxon>Imparidentia</taxon>
        <taxon>Neoheterodontei</taxon>
        <taxon>Myida</taxon>
        <taxon>Dreissenoidea</taxon>
        <taxon>Dreissenidae</taxon>
        <taxon>Dreissena</taxon>
    </lineage>
</organism>
<dbReference type="AlphaFoldDB" id="A0A9D4GG12"/>
<gene>
    <name evidence="1" type="ORF">DPMN_143312</name>
</gene>
<keyword evidence="2" id="KW-1185">Reference proteome</keyword>
<reference evidence="1" key="2">
    <citation type="submission" date="2020-11" db="EMBL/GenBank/DDBJ databases">
        <authorList>
            <person name="McCartney M.A."/>
            <person name="Auch B."/>
            <person name="Kono T."/>
            <person name="Mallez S."/>
            <person name="Becker A."/>
            <person name="Gohl D.M."/>
            <person name="Silverstein K.A.T."/>
            <person name="Koren S."/>
            <person name="Bechman K.B."/>
            <person name="Herman A."/>
            <person name="Abrahante J.E."/>
            <person name="Garbe J."/>
        </authorList>
    </citation>
    <scope>NUCLEOTIDE SEQUENCE</scope>
    <source>
        <strain evidence="1">Duluth1</strain>
        <tissue evidence="1">Whole animal</tissue>
    </source>
</reference>
<reference evidence="1" key="1">
    <citation type="journal article" date="2019" name="bioRxiv">
        <title>The Genome of the Zebra Mussel, Dreissena polymorpha: A Resource for Invasive Species Research.</title>
        <authorList>
            <person name="McCartney M.A."/>
            <person name="Auch B."/>
            <person name="Kono T."/>
            <person name="Mallez S."/>
            <person name="Zhang Y."/>
            <person name="Obille A."/>
            <person name="Becker A."/>
            <person name="Abrahante J.E."/>
            <person name="Garbe J."/>
            <person name="Badalamenti J.P."/>
            <person name="Herman A."/>
            <person name="Mangelson H."/>
            <person name="Liachko I."/>
            <person name="Sullivan S."/>
            <person name="Sone E.D."/>
            <person name="Koren S."/>
            <person name="Silverstein K.A.T."/>
            <person name="Beckman K.B."/>
            <person name="Gohl D.M."/>
        </authorList>
    </citation>
    <scope>NUCLEOTIDE SEQUENCE</scope>
    <source>
        <strain evidence="1">Duluth1</strain>
        <tissue evidence="1">Whole animal</tissue>
    </source>
</reference>
<proteinExistence type="predicted"/>
<protein>
    <submittedName>
        <fullName evidence="1">Uncharacterized protein</fullName>
    </submittedName>
</protein>